<dbReference type="AlphaFoldDB" id="A0A556N2T0"/>
<evidence type="ECO:0000313" key="2">
    <source>
        <dbReference type="Proteomes" id="UP000316008"/>
    </source>
</evidence>
<evidence type="ECO:0000313" key="1">
    <source>
        <dbReference type="EMBL" id="TSJ46383.1"/>
    </source>
</evidence>
<accession>A0A556N2T0</accession>
<organism evidence="1 2">
    <name type="scientific">Fluviicola chungangensis</name>
    <dbReference type="NCBI Taxonomy" id="2597671"/>
    <lineage>
        <taxon>Bacteria</taxon>
        <taxon>Pseudomonadati</taxon>
        <taxon>Bacteroidota</taxon>
        <taxon>Flavobacteriia</taxon>
        <taxon>Flavobacteriales</taxon>
        <taxon>Crocinitomicaceae</taxon>
        <taxon>Fluviicola</taxon>
    </lineage>
</organism>
<dbReference type="Proteomes" id="UP000316008">
    <property type="component" value="Unassembled WGS sequence"/>
</dbReference>
<dbReference type="EMBL" id="VLPL01000002">
    <property type="protein sequence ID" value="TSJ46383.1"/>
    <property type="molecule type" value="Genomic_DNA"/>
</dbReference>
<keyword evidence="2" id="KW-1185">Reference proteome</keyword>
<sequence>MNSTENAVRISESSRNIPVEFKIQFSHNLYTKMLLNCMSILKLCPNDKSGFLDFFSIATLTRALMENFAVYHYMSSKTNDPEEDDFKLKMAIFHWDCEKFALYKELKFCNEDLKEFEEVLPKRASDLETHPYFSKVHKDKRKKILKGQVSMLKSHFEILREIDFGSAPITAMYRFYSNYTHSTAFSIMTMRNERGMGDQNEAEIGYTCFALEFADLILRKGVNKLIDLLPELVSKADSEVIKYFRS</sequence>
<proteinExistence type="predicted"/>
<dbReference type="OrthoDB" id="673806at2"/>
<gene>
    <name evidence="1" type="ORF">FO442_04290</name>
</gene>
<reference evidence="1 2" key="1">
    <citation type="submission" date="2019-07" db="EMBL/GenBank/DDBJ databases">
        <authorList>
            <person name="Huq M.A."/>
        </authorList>
    </citation>
    <scope>NUCLEOTIDE SEQUENCE [LARGE SCALE GENOMIC DNA]</scope>
    <source>
        <strain evidence="1 2">MAH-3</strain>
    </source>
</reference>
<dbReference type="RefSeq" id="WP_144331920.1">
    <property type="nucleotide sequence ID" value="NZ_VLPL01000002.1"/>
</dbReference>
<protein>
    <submittedName>
        <fullName evidence="1">Uncharacterized protein</fullName>
    </submittedName>
</protein>
<dbReference type="InterPro" id="IPR043733">
    <property type="entry name" value="DUF5677"/>
</dbReference>
<dbReference type="Pfam" id="PF18928">
    <property type="entry name" value="DUF5677"/>
    <property type="match status" value="1"/>
</dbReference>
<name>A0A556N2T0_9FLAO</name>
<comment type="caution">
    <text evidence="1">The sequence shown here is derived from an EMBL/GenBank/DDBJ whole genome shotgun (WGS) entry which is preliminary data.</text>
</comment>